<organism evidence="1">
    <name type="scientific">Gasterosteus aculeatus</name>
    <name type="common">Three-spined stickleback</name>
    <dbReference type="NCBI Taxonomy" id="69293"/>
    <lineage>
        <taxon>Eukaryota</taxon>
        <taxon>Metazoa</taxon>
        <taxon>Chordata</taxon>
        <taxon>Craniata</taxon>
        <taxon>Vertebrata</taxon>
        <taxon>Euteleostomi</taxon>
        <taxon>Actinopterygii</taxon>
        <taxon>Neopterygii</taxon>
        <taxon>Teleostei</taxon>
        <taxon>Neoteleostei</taxon>
        <taxon>Acanthomorphata</taxon>
        <taxon>Eupercaria</taxon>
        <taxon>Perciformes</taxon>
        <taxon>Cottioidei</taxon>
        <taxon>Gasterosteales</taxon>
        <taxon>Gasterosteidae</taxon>
        <taxon>Gasterosteus</taxon>
    </lineage>
</organism>
<evidence type="ECO:0000313" key="1">
    <source>
        <dbReference type="Ensembl" id="ENSGACP00000000779.1"/>
    </source>
</evidence>
<dbReference type="Ensembl" id="ENSGACT00000000779.1">
    <property type="protein sequence ID" value="ENSGACP00000000779.1"/>
    <property type="gene ID" value="ENSGACG00000000606.1"/>
</dbReference>
<accession>G3N655</accession>
<sequence length="81" mass="9523">MELDQSELRICIITSETIKKLYRDEEVKGQSRTFCHIHIHDPVFFLKQIITHMQSSDLISELQLQVKNKQGENTHNKSTQI</sequence>
<reference evidence="1" key="1">
    <citation type="submission" date="2006-01" db="EMBL/GenBank/DDBJ databases">
        <authorList>
            <person name="Lindblad-Toh K."/>
            <person name="Mauceli E."/>
            <person name="Grabherr M."/>
            <person name="Chang J.L."/>
            <person name="Lander E.S."/>
        </authorList>
    </citation>
    <scope>NUCLEOTIDE SEQUENCE [LARGE SCALE GENOMIC DNA]</scope>
</reference>
<reference evidence="1" key="2">
    <citation type="submission" date="2024-04" db="UniProtKB">
        <authorList>
            <consortium name="Ensembl"/>
        </authorList>
    </citation>
    <scope>IDENTIFICATION</scope>
</reference>
<dbReference type="Bgee" id="ENSGACG00000000606">
    <property type="expression patterns" value="Expressed in camera-type eye and 13 other cell types or tissues"/>
</dbReference>
<dbReference type="AlphaFoldDB" id="G3N655"/>
<proteinExistence type="predicted"/>
<dbReference type="InParanoid" id="G3N655"/>
<protein>
    <submittedName>
        <fullName evidence="1">Uncharacterized protein</fullName>
    </submittedName>
</protein>
<name>G3N655_GASAC</name>